<reference evidence="1 2" key="1">
    <citation type="submission" date="2016-10" db="EMBL/GenBank/DDBJ databases">
        <authorList>
            <person name="de Groot N.N."/>
        </authorList>
    </citation>
    <scope>NUCLEOTIDE SEQUENCE [LARGE SCALE GENOMIC DNA]</scope>
    <source>
        <strain evidence="1 2">DSM 44778</strain>
    </source>
</reference>
<organism evidence="1 2">
    <name type="scientific">Thermoflavimicrobium dichotomicum</name>
    <dbReference type="NCBI Taxonomy" id="46223"/>
    <lineage>
        <taxon>Bacteria</taxon>
        <taxon>Bacillati</taxon>
        <taxon>Bacillota</taxon>
        <taxon>Bacilli</taxon>
        <taxon>Bacillales</taxon>
        <taxon>Thermoactinomycetaceae</taxon>
        <taxon>Thermoflavimicrobium</taxon>
    </lineage>
</organism>
<evidence type="ECO:0008006" key="3">
    <source>
        <dbReference type="Google" id="ProtNLM"/>
    </source>
</evidence>
<dbReference type="Proteomes" id="UP000199545">
    <property type="component" value="Unassembled WGS sequence"/>
</dbReference>
<dbReference type="InterPro" id="IPR010419">
    <property type="entry name" value="CO_DH_gsu"/>
</dbReference>
<dbReference type="AlphaFoldDB" id="A0A1I3Q9C9"/>
<dbReference type="PANTHER" id="PTHR38588:SF1">
    <property type="entry name" value="BLL0334 PROTEIN"/>
    <property type="match status" value="1"/>
</dbReference>
<name>A0A1I3Q9C9_9BACL</name>
<dbReference type="PANTHER" id="PTHR38588">
    <property type="entry name" value="BLL0334 PROTEIN"/>
    <property type="match status" value="1"/>
</dbReference>
<evidence type="ECO:0000313" key="2">
    <source>
        <dbReference type="Proteomes" id="UP000199545"/>
    </source>
</evidence>
<protein>
    <recommendedName>
        <fullName evidence="3">Carbon monoxide dehydrogenase subunit G</fullName>
    </recommendedName>
</protein>
<evidence type="ECO:0000313" key="1">
    <source>
        <dbReference type="EMBL" id="SFJ30229.1"/>
    </source>
</evidence>
<dbReference type="EMBL" id="FORR01000007">
    <property type="protein sequence ID" value="SFJ30229.1"/>
    <property type="molecule type" value="Genomic_DNA"/>
</dbReference>
<gene>
    <name evidence="1" type="ORF">SAMN05421852_10763</name>
</gene>
<keyword evidence="2" id="KW-1185">Reference proteome</keyword>
<dbReference type="Pfam" id="PF06240">
    <property type="entry name" value="COXG"/>
    <property type="match status" value="1"/>
</dbReference>
<dbReference type="SUPFAM" id="SSF55961">
    <property type="entry name" value="Bet v1-like"/>
    <property type="match status" value="1"/>
</dbReference>
<dbReference type="OrthoDB" id="9787428at2"/>
<dbReference type="STRING" id="46223.SAMN05421852_10763"/>
<dbReference type="CDD" id="cd05018">
    <property type="entry name" value="CoxG"/>
    <property type="match status" value="1"/>
</dbReference>
<sequence length="152" mass="16469">MKISGTYEIPTNSTTVFQLLTNPDVLERTVPGLKSLHLIEDNIYDADLEMGLPTVKGRYKGTVKLVDAVIGEHFRLIMEGQGPLGFVQADVLIKLEQISENQTKVDCEGEATIGGVVAGIGQRMISGVASFLMGQFFKAIRKEASKAENVGN</sequence>
<proteinExistence type="predicted"/>
<dbReference type="RefSeq" id="WP_093229639.1">
    <property type="nucleotide sequence ID" value="NZ_FORR01000007.1"/>
</dbReference>
<dbReference type="Gene3D" id="3.30.530.20">
    <property type="match status" value="1"/>
</dbReference>
<dbReference type="InterPro" id="IPR023393">
    <property type="entry name" value="START-like_dom_sf"/>
</dbReference>
<accession>A0A1I3Q9C9</accession>